<dbReference type="InterPro" id="IPR016164">
    <property type="entry name" value="FAD-linked_Oxase-like_C"/>
</dbReference>
<name>A0ABP4EZK8_9ACTN</name>
<comment type="caution">
    <text evidence="4">The sequence shown here is derived from an EMBL/GenBank/DDBJ whole genome shotgun (WGS) entry which is preliminary data.</text>
</comment>
<protein>
    <submittedName>
        <fullName evidence="4">FAD-binding oxidoreductase</fullName>
    </submittedName>
</protein>
<evidence type="ECO:0000313" key="5">
    <source>
        <dbReference type="Proteomes" id="UP001499979"/>
    </source>
</evidence>
<dbReference type="PANTHER" id="PTHR11748">
    <property type="entry name" value="D-LACTATE DEHYDROGENASE"/>
    <property type="match status" value="1"/>
</dbReference>
<keyword evidence="2" id="KW-0274">FAD</keyword>
<evidence type="ECO:0000259" key="3">
    <source>
        <dbReference type="PROSITE" id="PS51387"/>
    </source>
</evidence>
<accession>A0ABP4EZK8</accession>
<organism evidence="4 5">
    <name type="scientific">Nocardioides aquiterrae</name>
    <dbReference type="NCBI Taxonomy" id="203799"/>
    <lineage>
        <taxon>Bacteria</taxon>
        <taxon>Bacillati</taxon>
        <taxon>Actinomycetota</taxon>
        <taxon>Actinomycetes</taxon>
        <taxon>Propionibacteriales</taxon>
        <taxon>Nocardioidaceae</taxon>
        <taxon>Nocardioides</taxon>
    </lineage>
</organism>
<feature type="domain" description="FAD-binding PCMH-type" evidence="3">
    <location>
        <begin position="1"/>
        <end position="173"/>
    </location>
</feature>
<dbReference type="Proteomes" id="UP001499979">
    <property type="component" value="Unassembled WGS sequence"/>
</dbReference>
<gene>
    <name evidence="4" type="ORF">GCM10009606_15990</name>
</gene>
<keyword evidence="1" id="KW-0285">Flavoprotein</keyword>
<dbReference type="InterPro" id="IPR016166">
    <property type="entry name" value="FAD-bd_PCMH"/>
</dbReference>
<dbReference type="PANTHER" id="PTHR11748:SF103">
    <property type="entry name" value="GLYCOLATE OXIDASE SUBUNIT GLCE"/>
    <property type="match status" value="1"/>
</dbReference>
<dbReference type="Pfam" id="PF01565">
    <property type="entry name" value="FAD_binding_4"/>
    <property type="match status" value="1"/>
</dbReference>
<dbReference type="PROSITE" id="PS51387">
    <property type="entry name" value="FAD_PCMH"/>
    <property type="match status" value="1"/>
</dbReference>
<dbReference type="SUPFAM" id="SSF56176">
    <property type="entry name" value="FAD-binding/transporter-associated domain-like"/>
    <property type="match status" value="1"/>
</dbReference>
<evidence type="ECO:0000256" key="2">
    <source>
        <dbReference type="ARBA" id="ARBA00022827"/>
    </source>
</evidence>
<dbReference type="EMBL" id="BAAAJE010000006">
    <property type="protein sequence ID" value="GAA1136734.1"/>
    <property type="molecule type" value="Genomic_DNA"/>
</dbReference>
<dbReference type="Gene3D" id="3.30.465.10">
    <property type="match status" value="1"/>
</dbReference>
<evidence type="ECO:0000313" key="4">
    <source>
        <dbReference type="EMBL" id="GAA1136734.1"/>
    </source>
</evidence>
<keyword evidence="5" id="KW-1185">Reference proteome</keyword>
<dbReference type="RefSeq" id="WP_343906965.1">
    <property type="nucleotide sequence ID" value="NZ_BAAAJE010000006.1"/>
</dbReference>
<evidence type="ECO:0000256" key="1">
    <source>
        <dbReference type="ARBA" id="ARBA00022630"/>
    </source>
</evidence>
<dbReference type="InterPro" id="IPR036318">
    <property type="entry name" value="FAD-bd_PCMH-like_sf"/>
</dbReference>
<sequence length="360" mass="37448">MQVAFPSSTAEVAAVLRDAAAQRLRVVAQGRGTKRTWGLPVTADLLVDLGGMDRVLDHQAGDLIVDVQAGARLADVQAHVGKERQRLALDETVPGATVGGTLATNASGPQRLLAGTARDLLIGVTVVRADGVVAKAGGRVVKNVAGYDLGKLVVGSYGTLAVITEAVFRLHPEPEVRRWVTVEPDDLHHAVHAVVHSQAVPWAVEVDGTMLSVLLGGRPDGVAARVEAIRALVGGTVSETPPDGWGTYPWRPGDVGLKVTCVLSGLREVLAALADAGARVRGSAGTGVLYAALDVPDALPALREVAARHGGTVVVVDAPDDVKASVDVWGPVPALALMRRVKDQFDPEHRLAPGRFVGGI</sequence>
<proteinExistence type="predicted"/>
<dbReference type="InterPro" id="IPR016169">
    <property type="entry name" value="FAD-bd_PCMH_sub2"/>
</dbReference>
<dbReference type="InterPro" id="IPR006094">
    <property type="entry name" value="Oxid_FAD_bind_N"/>
</dbReference>
<dbReference type="SUPFAM" id="SSF55103">
    <property type="entry name" value="FAD-linked oxidases, C-terminal domain"/>
    <property type="match status" value="1"/>
</dbReference>
<reference evidence="5" key="1">
    <citation type="journal article" date="2019" name="Int. J. Syst. Evol. Microbiol.">
        <title>The Global Catalogue of Microorganisms (GCM) 10K type strain sequencing project: providing services to taxonomists for standard genome sequencing and annotation.</title>
        <authorList>
            <consortium name="The Broad Institute Genomics Platform"/>
            <consortium name="The Broad Institute Genome Sequencing Center for Infectious Disease"/>
            <person name="Wu L."/>
            <person name="Ma J."/>
        </authorList>
    </citation>
    <scope>NUCLEOTIDE SEQUENCE [LARGE SCALE GENOMIC DNA]</scope>
    <source>
        <strain evidence="5">JCM 11813</strain>
    </source>
</reference>